<name>A0ABS4BPA1_9FLAO</name>
<reference evidence="1 2" key="1">
    <citation type="submission" date="2021-04" db="EMBL/GenBank/DDBJ databases">
        <title>Mariniflexile gromovii gen. nov., sp. nov., a gliding bacterium isolated from the sea urchin Strongylocentrotus intermedius.</title>
        <authorList>
            <person name="Ko S."/>
            <person name="Le V."/>
            <person name="Ahn C.-Y."/>
            <person name="Oh H.-M."/>
        </authorList>
    </citation>
    <scope>NUCLEOTIDE SEQUENCE [LARGE SCALE GENOMIC DNA]</scope>
    <source>
        <strain evidence="1 2">KCTC 12570</strain>
    </source>
</reference>
<sequence length="74" mass="8820">MKTVSINEFVNLKMMLNPSELKLIEKMGSKTYFLQASKHKLLESRYRYEIREAYITIFDIMVLDIQDIISIINF</sequence>
<protein>
    <submittedName>
        <fullName evidence="1">Uncharacterized protein</fullName>
    </submittedName>
</protein>
<comment type="caution">
    <text evidence="1">The sequence shown here is derived from an EMBL/GenBank/DDBJ whole genome shotgun (WGS) entry which is preliminary data.</text>
</comment>
<evidence type="ECO:0000313" key="1">
    <source>
        <dbReference type="EMBL" id="MBP0902405.1"/>
    </source>
</evidence>
<keyword evidence="2" id="KW-1185">Reference proteome</keyword>
<accession>A0ABS4BPA1</accession>
<dbReference type="Proteomes" id="UP000670776">
    <property type="component" value="Unassembled WGS sequence"/>
</dbReference>
<dbReference type="RefSeq" id="WP_209651795.1">
    <property type="nucleotide sequence ID" value="NZ_JAGJCB010000001.1"/>
</dbReference>
<dbReference type="EMBL" id="JAGJCB010000001">
    <property type="protein sequence ID" value="MBP0902405.1"/>
    <property type="molecule type" value="Genomic_DNA"/>
</dbReference>
<proteinExistence type="predicted"/>
<organism evidence="1 2">
    <name type="scientific">Mariniflexile gromovii</name>
    <dbReference type="NCBI Taxonomy" id="362523"/>
    <lineage>
        <taxon>Bacteria</taxon>
        <taxon>Pseudomonadati</taxon>
        <taxon>Bacteroidota</taxon>
        <taxon>Flavobacteriia</taxon>
        <taxon>Flavobacteriales</taxon>
        <taxon>Flavobacteriaceae</taxon>
        <taxon>Mariniflexile</taxon>
    </lineage>
</organism>
<evidence type="ECO:0000313" key="2">
    <source>
        <dbReference type="Proteomes" id="UP000670776"/>
    </source>
</evidence>
<gene>
    <name evidence="1" type="ORF">J8H85_01075</name>
</gene>